<name>A0A6M8MNL4_9PSED</name>
<organism evidence="1 2">
    <name type="scientific">Pseudomonas graminis</name>
    <dbReference type="NCBI Taxonomy" id="158627"/>
    <lineage>
        <taxon>Bacteria</taxon>
        <taxon>Pseudomonadati</taxon>
        <taxon>Pseudomonadota</taxon>
        <taxon>Gammaproteobacteria</taxon>
        <taxon>Pseudomonadales</taxon>
        <taxon>Pseudomonadaceae</taxon>
        <taxon>Pseudomonas</taxon>
    </lineage>
</organism>
<dbReference type="RefSeq" id="WP_172609916.1">
    <property type="nucleotide sequence ID" value="NZ_CP053746.1"/>
</dbReference>
<evidence type="ECO:0000313" key="2">
    <source>
        <dbReference type="Proteomes" id="UP000501989"/>
    </source>
</evidence>
<dbReference type="InterPro" id="IPR019621">
    <property type="entry name" value="DUF2491"/>
</dbReference>
<dbReference type="EMBL" id="CP053746">
    <property type="protein sequence ID" value="QKF50188.1"/>
    <property type="molecule type" value="Genomic_DNA"/>
</dbReference>
<dbReference type="Proteomes" id="UP000501989">
    <property type="component" value="Chromosome"/>
</dbReference>
<gene>
    <name evidence="1" type="ORF">FX982_01125</name>
</gene>
<dbReference type="Pfam" id="PF10679">
    <property type="entry name" value="DUF2491"/>
    <property type="match status" value="1"/>
</dbReference>
<reference evidence="2" key="1">
    <citation type="submission" date="2019-12" db="EMBL/GenBank/DDBJ databases">
        <title>Endophytic bacteria associated with Panax ginseng seedlings.</title>
        <authorList>
            <person name="Park J.M."/>
            <person name="Shin R."/>
            <person name="Jo S.H."/>
        </authorList>
    </citation>
    <scope>NUCLEOTIDE SEQUENCE [LARGE SCALE GENOMIC DNA]</scope>
    <source>
        <strain evidence="2">PgKB30</strain>
    </source>
</reference>
<dbReference type="AlphaFoldDB" id="A0A6M8MNL4"/>
<dbReference type="KEGG" id="pgg:FX982_01125"/>
<keyword evidence="2" id="KW-1185">Reference proteome</keyword>
<protein>
    <recommendedName>
        <fullName evidence="3">DUF2491 family protein</fullName>
    </recommendedName>
</protein>
<proteinExistence type="predicted"/>
<accession>A0A6M8MNL4</accession>
<evidence type="ECO:0000313" key="1">
    <source>
        <dbReference type="EMBL" id="QKF50188.1"/>
    </source>
</evidence>
<sequence length="222" mass="24512">MSWIKRALGLESPIPPAGSNPSANAALANPLGLATGRMLDLDDSLKLMLDGHSELVVPDEEVVWSVGQVDLGQSVRLVRFYFEDEDYWLQVMMNGPAAEDVQDIILFGYSSVVTINSEAELKRLVGPESSVGLPVFEHDGWEYGRQWGTEEGQTELTPMDEQVVSPDGAYRIKHLSMLYARDTGLVDRREFLLLSVEEDEEGVVSFTTSVGVTLQSTDFTVI</sequence>
<evidence type="ECO:0008006" key="3">
    <source>
        <dbReference type="Google" id="ProtNLM"/>
    </source>
</evidence>